<dbReference type="EMBL" id="SNZR01000016">
    <property type="protein sequence ID" value="TDR87273.1"/>
    <property type="molecule type" value="Genomic_DNA"/>
</dbReference>
<dbReference type="Gene3D" id="1.10.287.470">
    <property type="entry name" value="Helix hairpin bin"/>
    <property type="match status" value="1"/>
</dbReference>
<feature type="domain" description="Multidrug resistance protein MdtA-like alpha-helical hairpin" evidence="8">
    <location>
        <begin position="121"/>
        <end position="191"/>
    </location>
</feature>
<dbReference type="Proteomes" id="UP000295122">
    <property type="component" value="Unassembled WGS sequence"/>
</dbReference>
<feature type="domain" description="Multidrug resistance protein MdtA-like C-terminal permuted SH3" evidence="11">
    <location>
        <begin position="315"/>
        <end position="371"/>
    </location>
</feature>
<feature type="region of interest" description="Disordered" evidence="7">
    <location>
        <begin position="29"/>
        <end position="54"/>
    </location>
</feature>
<reference evidence="12 13" key="1">
    <citation type="submission" date="2019-03" db="EMBL/GenBank/DDBJ databases">
        <title>Genomic Encyclopedia of Type Strains, Phase IV (KMG-IV): sequencing the most valuable type-strain genomes for metagenomic binning, comparative biology and taxonomic classification.</title>
        <authorList>
            <person name="Goeker M."/>
        </authorList>
    </citation>
    <scope>NUCLEOTIDE SEQUENCE [LARGE SCALE GENOMIC DNA]</scope>
    <source>
        <strain evidence="12 13">DSM 25903</strain>
    </source>
</reference>
<comment type="caution">
    <text evidence="12">The sequence shown here is derived from an EMBL/GenBank/DDBJ whole genome shotgun (WGS) entry which is preliminary data.</text>
</comment>
<dbReference type="InterPro" id="IPR006143">
    <property type="entry name" value="RND_pump_MFP"/>
</dbReference>
<dbReference type="Pfam" id="PF25967">
    <property type="entry name" value="RND-MFP_C"/>
    <property type="match status" value="1"/>
</dbReference>
<dbReference type="GO" id="GO:1990281">
    <property type="term" value="C:efflux pump complex"/>
    <property type="evidence" value="ECO:0007669"/>
    <property type="project" value="TreeGrafter"/>
</dbReference>
<feature type="domain" description="Multidrug resistance protein MdtA-like beta-barrel" evidence="10">
    <location>
        <begin position="228"/>
        <end position="308"/>
    </location>
</feature>
<evidence type="ECO:0000259" key="8">
    <source>
        <dbReference type="Pfam" id="PF25876"/>
    </source>
</evidence>
<feature type="domain" description="Multidrug resistance protein MdtA-like barrel-sandwich hybrid" evidence="9">
    <location>
        <begin position="81"/>
        <end position="224"/>
    </location>
</feature>
<evidence type="ECO:0000256" key="3">
    <source>
        <dbReference type="ARBA" id="ARBA00022448"/>
    </source>
</evidence>
<evidence type="ECO:0000256" key="7">
    <source>
        <dbReference type="SAM" id="MobiDB-lite"/>
    </source>
</evidence>
<dbReference type="InterPro" id="IPR058627">
    <property type="entry name" value="MdtA-like_C"/>
</dbReference>
<keyword evidence="4" id="KW-1003">Cell membrane</keyword>
<dbReference type="Gene3D" id="2.40.50.100">
    <property type="match status" value="1"/>
</dbReference>
<dbReference type="OrthoDB" id="9783047at2"/>
<feature type="region of interest" description="Disordered" evidence="7">
    <location>
        <begin position="379"/>
        <end position="442"/>
    </location>
</feature>
<evidence type="ECO:0000256" key="6">
    <source>
        <dbReference type="ARBA" id="ARBA00023136"/>
    </source>
</evidence>
<comment type="similarity">
    <text evidence="2">Belongs to the membrane fusion protein (MFP) (TC 8.A.1) family.</text>
</comment>
<evidence type="ECO:0000259" key="10">
    <source>
        <dbReference type="Pfam" id="PF25944"/>
    </source>
</evidence>
<dbReference type="Gene3D" id="2.40.30.170">
    <property type="match status" value="1"/>
</dbReference>
<evidence type="ECO:0000256" key="4">
    <source>
        <dbReference type="ARBA" id="ARBA00022475"/>
    </source>
</evidence>
<dbReference type="Pfam" id="PF25876">
    <property type="entry name" value="HH_MFP_RND"/>
    <property type="match status" value="1"/>
</dbReference>
<keyword evidence="5" id="KW-0997">Cell inner membrane</keyword>
<dbReference type="PANTHER" id="PTHR30469">
    <property type="entry name" value="MULTIDRUG RESISTANCE PROTEIN MDTA"/>
    <property type="match status" value="1"/>
</dbReference>
<dbReference type="Pfam" id="PF25917">
    <property type="entry name" value="BSH_RND"/>
    <property type="match status" value="1"/>
</dbReference>
<protein>
    <submittedName>
        <fullName evidence="12">Multidrug efflux system membrane fusion protein</fullName>
    </submittedName>
</protein>
<evidence type="ECO:0000313" key="13">
    <source>
        <dbReference type="Proteomes" id="UP000295122"/>
    </source>
</evidence>
<keyword evidence="3" id="KW-0813">Transport</keyword>
<name>A0A4R7BQ56_9HYPH</name>
<dbReference type="Gene3D" id="2.40.420.20">
    <property type="match status" value="1"/>
</dbReference>
<dbReference type="RefSeq" id="WP_133774060.1">
    <property type="nucleotide sequence ID" value="NZ_SNZR01000016.1"/>
</dbReference>
<evidence type="ECO:0000259" key="11">
    <source>
        <dbReference type="Pfam" id="PF25967"/>
    </source>
</evidence>
<evidence type="ECO:0000313" key="12">
    <source>
        <dbReference type="EMBL" id="TDR87273.1"/>
    </source>
</evidence>
<dbReference type="InterPro" id="IPR058624">
    <property type="entry name" value="MdtA-like_HH"/>
</dbReference>
<dbReference type="Pfam" id="PF25944">
    <property type="entry name" value="Beta-barrel_RND"/>
    <property type="match status" value="1"/>
</dbReference>
<dbReference type="SUPFAM" id="SSF111369">
    <property type="entry name" value="HlyD-like secretion proteins"/>
    <property type="match status" value="1"/>
</dbReference>
<dbReference type="NCBIfam" id="TIGR01730">
    <property type="entry name" value="RND_mfp"/>
    <property type="match status" value="1"/>
</dbReference>
<dbReference type="GO" id="GO:0015562">
    <property type="term" value="F:efflux transmembrane transporter activity"/>
    <property type="evidence" value="ECO:0007669"/>
    <property type="project" value="TreeGrafter"/>
</dbReference>
<evidence type="ECO:0000256" key="2">
    <source>
        <dbReference type="ARBA" id="ARBA00009477"/>
    </source>
</evidence>
<organism evidence="12 13">
    <name type="scientific">Enterovirga rhinocerotis</name>
    <dbReference type="NCBI Taxonomy" id="1339210"/>
    <lineage>
        <taxon>Bacteria</taxon>
        <taxon>Pseudomonadati</taxon>
        <taxon>Pseudomonadota</taxon>
        <taxon>Alphaproteobacteria</taxon>
        <taxon>Hyphomicrobiales</taxon>
        <taxon>Methylobacteriaceae</taxon>
        <taxon>Enterovirga</taxon>
    </lineage>
</organism>
<keyword evidence="13" id="KW-1185">Reference proteome</keyword>
<dbReference type="InterPro" id="IPR058626">
    <property type="entry name" value="MdtA-like_b-barrel"/>
</dbReference>
<dbReference type="InterPro" id="IPR058625">
    <property type="entry name" value="MdtA-like_BSH"/>
</dbReference>
<sequence length="442" mass="46453">MTRATKVLILLLLVAAGGWYVWKEMSGPAGPGVSEGQGRPTRRGGGRRGPGEGPAAVVVEASRKEDVPVTLDAVGTVQALNTVTVRSQVDGRLIELAFREGQDVKSGEILARIDPAVYQAQYDQAVAKKAQDEASLANARLDLRRYVALAATNSGSRQQADTQRALVAQLEAQVQADQAAIDNAKAVLDYTVIRAPLDGRLGIRLVDQGNIVRAGDTTGLVVITQLKPIALLFNLPQQHLRAVTAAMAAGPVPVEALEADNTTVIERGRLEVIDNQVDQATGTVRLKAVFPNDALPLWPGAFVNVRLTTQILRDVTVVPTAAVQRGPSGPFVYVAEGDKAVLRPVSIARQTEAITVLASGVTPPERIVTAGFVRLTDGASISVTDPPDKRAQPGAPPAGGESRPGRRAQPPGEGREPRRGGPDGTPATPRPEAPTGTGSPRP</sequence>
<dbReference type="PANTHER" id="PTHR30469:SF12">
    <property type="entry name" value="MULTIDRUG RESISTANCE PROTEIN MDTA"/>
    <property type="match status" value="1"/>
</dbReference>
<dbReference type="AlphaFoldDB" id="A0A4R7BQ56"/>
<comment type="subcellular location">
    <subcellularLocation>
        <location evidence="1">Cell membrane</location>
    </subcellularLocation>
</comment>
<keyword evidence="6" id="KW-0472">Membrane</keyword>
<accession>A0A4R7BQ56</accession>
<proteinExistence type="inferred from homology"/>
<evidence type="ECO:0000259" key="9">
    <source>
        <dbReference type="Pfam" id="PF25917"/>
    </source>
</evidence>
<gene>
    <name evidence="12" type="ORF">EV668_4353</name>
</gene>
<evidence type="ECO:0000256" key="5">
    <source>
        <dbReference type="ARBA" id="ARBA00022519"/>
    </source>
</evidence>
<evidence type="ECO:0000256" key="1">
    <source>
        <dbReference type="ARBA" id="ARBA00004236"/>
    </source>
</evidence>